<comment type="caution">
    <text evidence="2">The sequence shown here is derived from an EMBL/GenBank/DDBJ whole genome shotgun (WGS) entry which is preliminary data.</text>
</comment>
<dbReference type="RefSeq" id="WP_184046250.1">
    <property type="nucleotide sequence ID" value="NZ_JACIGK010000022.1"/>
</dbReference>
<organism evidence="2 3">
    <name type="scientific">Roseospira visakhapatnamensis</name>
    <dbReference type="NCBI Taxonomy" id="390880"/>
    <lineage>
        <taxon>Bacteria</taxon>
        <taxon>Pseudomonadati</taxon>
        <taxon>Pseudomonadota</taxon>
        <taxon>Alphaproteobacteria</taxon>
        <taxon>Rhodospirillales</taxon>
        <taxon>Rhodospirillaceae</taxon>
        <taxon>Roseospira</taxon>
    </lineage>
</organism>
<keyword evidence="3" id="KW-1185">Reference proteome</keyword>
<dbReference type="InterPro" id="IPR025528">
    <property type="entry name" value="BrnA_antitoxin"/>
</dbReference>
<evidence type="ECO:0000256" key="1">
    <source>
        <dbReference type="SAM" id="MobiDB-lite"/>
    </source>
</evidence>
<accession>A0A7W6REZ9</accession>
<name>A0A7W6REZ9_9PROT</name>
<feature type="compositionally biased region" description="Basic and acidic residues" evidence="1">
    <location>
        <begin position="1"/>
        <end position="19"/>
    </location>
</feature>
<dbReference type="Proteomes" id="UP000554286">
    <property type="component" value="Unassembled WGS sequence"/>
</dbReference>
<proteinExistence type="predicted"/>
<dbReference type="EMBL" id="JACIGK010000022">
    <property type="protein sequence ID" value="MBB4267135.1"/>
    <property type="molecule type" value="Genomic_DNA"/>
</dbReference>
<dbReference type="AlphaFoldDB" id="A0A7W6REZ9"/>
<sequence length="100" mass="11493">MTERVTRKSWNELTPHPEELEALDALSDEEVARRVADDPEAPPMPDADWWRGAEVLAPRKRPVSLRLDPDILAWFKAQGPGYQTRINAVLRTYMEAMRGH</sequence>
<protein>
    <submittedName>
        <fullName evidence="2">Uncharacterized protein (DUF4415 family)</fullName>
    </submittedName>
</protein>
<dbReference type="Pfam" id="PF14384">
    <property type="entry name" value="BrnA_antitoxin"/>
    <property type="match status" value="1"/>
</dbReference>
<feature type="region of interest" description="Disordered" evidence="1">
    <location>
        <begin position="1"/>
        <end position="26"/>
    </location>
</feature>
<reference evidence="2 3" key="1">
    <citation type="submission" date="2020-08" db="EMBL/GenBank/DDBJ databases">
        <title>Genome sequencing of Purple Non-Sulfur Bacteria from various extreme environments.</title>
        <authorList>
            <person name="Mayer M."/>
        </authorList>
    </citation>
    <scope>NUCLEOTIDE SEQUENCE [LARGE SCALE GENOMIC DNA]</scope>
    <source>
        <strain evidence="2 3">JA131</strain>
    </source>
</reference>
<evidence type="ECO:0000313" key="2">
    <source>
        <dbReference type="EMBL" id="MBB4267135.1"/>
    </source>
</evidence>
<evidence type="ECO:0000313" key="3">
    <source>
        <dbReference type="Proteomes" id="UP000554286"/>
    </source>
</evidence>
<gene>
    <name evidence="2" type="ORF">GGD89_002776</name>
</gene>